<evidence type="ECO:0000256" key="10">
    <source>
        <dbReference type="PROSITE-ProRule" id="PRU01213"/>
    </source>
</evidence>
<dbReference type="GO" id="GO:0140359">
    <property type="term" value="F:ABC-type transporter activity"/>
    <property type="evidence" value="ECO:0007669"/>
    <property type="project" value="InterPro"/>
</dbReference>
<evidence type="ECO:0000259" key="11">
    <source>
        <dbReference type="PROSITE" id="PS50893"/>
    </source>
</evidence>
<dbReference type="Gene3D" id="2.40.50.100">
    <property type="match status" value="1"/>
</dbReference>
<dbReference type="AlphaFoldDB" id="A0A1I3HF80"/>
<evidence type="ECO:0000259" key="12">
    <source>
        <dbReference type="PROSITE" id="PS51866"/>
    </source>
</evidence>
<dbReference type="SMART" id="SM00382">
    <property type="entry name" value="AAA"/>
    <property type="match status" value="1"/>
</dbReference>
<dbReference type="InterPro" id="IPR005116">
    <property type="entry name" value="Transp-assoc_OB_typ1"/>
</dbReference>
<keyword evidence="2" id="KW-0813">Transport</keyword>
<dbReference type="PANTHER" id="PTHR43514:SF10">
    <property type="entry name" value="MOLYBDENUM IMPORT ATP-BINDING PROTEIN MODC 2"/>
    <property type="match status" value="1"/>
</dbReference>
<dbReference type="Pfam" id="PF03459">
    <property type="entry name" value="TOBE"/>
    <property type="match status" value="1"/>
</dbReference>
<keyword evidence="3" id="KW-1003">Cell membrane</keyword>
<dbReference type="SUPFAM" id="SSF52540">
    <property type="entry name" value="P-loop containing nucleoside triphosphate hydrolases"/>
    <property type="match status" value="1"/>
</dbReference>
<keyword evidence="4 10" id="KW-0500">Molybdenum</keyword>
<dbReference type="GO" id="GO:0015098">
    <property type="term" value="F:molybdate ion transmembrane transporter activity"/>
    <property type="evidence" value="ECO:0007669"/>
    <property type="project" value="InterPro"/>
</dbReference>
<dbReference type="Gene3D" id="3.40.50.300">
    <property type="entry name" value="P-loop containing nucleotide triphosphate hydrolases"/>
    <property type="match status" value="1"/>
</dbReference>
<keyword evidence="8" id="KW-1278">Translocase</keyword>
<dbReference type="STRING" id="1121003.SAMN03080618_00157"/>
<evidence type="ECO:0000256" key="8">
    <source>
        <dbReference type="ARBA" id="ARBA00022967"/>
    </source>
</evidence>
<evidence type="ECO:0000256" key="1">
    <source>
        <dbReference type="ARBA" id="ARBA00005417"/>
    </source>
</evidence>
<keyword evidence="6" id="KW-0547">Nucleotide-binding</keyword>
<reference evidence="14" key="1">
    <citation type="submission" date="2016-10" db="EMBL/GenBank/DDBJ databases">
        <authorList>
            <person name="Varghese N."/>
            <person name="Submissions S."/>
        </authorList>
    </citation>
    <scope>NUCLEOTIDE SEQUENCE [LARGE SCALE GENOMIC DNA]</scope>
    <source>
        <strain evidence="14">DSM 21857</strain>
    </source>
</reference>
<evidence type="ECO:0000256" key="3">
    <source>
        <dbReference type="ARBA" id="ARBA00022475"/>
    </source>
</evidence>
<feature type="domain" description="Mop" evidence="12">
    <location>
        <begin position="291"/>
        <end position="360"/>
    </location>
</feature>
<dbReference type="InterPro" id="IPR003439">
    <property type="entry name" value="ABC_transporter-like_ATP-bd"/>
</dbReference>
<protein>
    <submittedName>
        <fullName evidence="13">Molybdate transport system ATP-binding protein</fullName>
    </submittedName>
</protein>
<dbReference type="InterPro" id="IPR050334">
    <property type="entry name" value="Molybdenum_import_ModC"/>
</dbReference>
<keyword evidence="14" id="KW-1185">Reference proteome</keyword>
<dbReference type="Pfam" id="PF00005">
    <property type="entry name" value="ABC_tran"/>
    <property type="match status" value="1"/>
</dbReference>
<evidence type="ECO:0000256" key="7">
    <source>
        <dbReference type="ARBA" id="ARBA00022840"/>
    </source>
</evidence>
<organism evidence="13 14">
    <name type="scientific">Aquamicrobium aerolatum DSM 21857</name>
    <dbReference type="NCBI Taxonomy" id="1121003"/>
    <lineage>
        <taxon>Bacteria</taxon>
        <taxon>Pseudomonadati</taxon>
        <taxon>Pseudomonadota</taxon>
        <taxon>Alphaproteobacteria</taxon>
        <taxon>Hyphomicrobiales</taxon>
        <taxon>Phyllobacteriaceae</taxon>
        <taxon>Aerobium</taxon>
    </lineage>
</organism>
<comment type="similarity">
    <text evidence="1">Belongs to the ABC transporter superfamily.</text>
</comment>
<proteinExistence type="inferred from homology"/>
<dbReference type="NCBIfam" id="TIGR02142">
    <property type="entry name" value="modC_ABC"/>
    <property type="match status" value="1"/>
</dbReference>
<accession>A0A1I3HF80</accession>
<evidence type="ECO:0000256" key="4">
    <source>
        <dbReference type="ARBA" id="ARBA00022505"/>
    </source>
</evidence>
<evidence type="ECO:0000256" key="2">
    <source>
        <dbReference type="ARBA" id="ARBA00022448"/>
    </source>
</evidence>
<dbReference type="InterPro" id="IPR027417">
    <property type="entry name" value="P-loop_NTPase"/>
</dbReference>
<sequence>MGNEIAITLKGDLGAFHLDVDFAVPMHGITALFGPSGCGKTSILRSVAGLNHMAGRIAIGSHIWQDQERFVPTHKRPLGYVFQEASLFPHLSVRQNLIYGEKRAKKAEKHIRFDDIVDLLGIGHLIDRSPMHLSGGERQRVSIGRALLSQPQLLLMDEPLSALDRMAKDEILPYFEALHANLKVPILLVSHDISEVERLADHLVLLKDGRLVNSGPLSDVLSAPDSTLAMRRDFAAVLPAQVLRTDEDGISALDVAGSEFLVLADTLRPGDAVRLRIAASDISIARGKHASSSILNSIPARILGIETLGATEASLRLDIGKNHPAIVRARISQRSLAALNLQIDEMVIAQIKSVSLAANR</sequence>
<dbReference type="OrthoDB" id="9802264at2"/>
<dbReference type="PANTHER" id="PTHR43514">
    <property type="entry name" value="ABC TRANSPORTER I FAMILY MEMBER 10"/>
    <property type="match status" value="1"/>
</dbReference>
<dbReference type="GO" id="GO:0005524">
    <property type="term" value="F:ATP binding"/>
    <property type="evidence" value="ECO:0007669"/>
    <property type="project" value="UniProtKB-KW"/>
</dbReference>
<dbReference type="SUPFAM" id="SSF50331">
    <property type="entry name" value="MOP-like"/>
    <property type="match status" value="1"/>
</dbReference>
<evidence type="ECO:0000313" key="14">
    <source>
        <dbReference type="Proteomes" id="UP000242763"/>
    </source>
</evidence>
<evidence type="ECO:0000313" key="13">
    <source>
        <dbReference type="EMBL" id="SFI34396.1"/>
    </source>
</evidence>
<dbReference type="Proteomes" id="UP000242763">
    <property type="component" value="Unassembled WGS sequence"/>
</dbReference>
<dbReference type="RefSeq" id="WP_091517543.1">
    <property type="nucleotide sequence ID" value="NZ_FORF01000001.1"/>
</dbReference>
<keyword evidence="9" id="KW-0472">Membrane</keyword>
<evidence type="ECO:0000256" key="6">
    <source>
        <dbReference type="ARBA" id="ARBA00022741"/>
    </source>
</evidence>
<dbReference type="PROSITE" id="PS51866">
    <property type="entry name" value="MOP"/>
    <property type="match status" value="1"/>
</dbReference>
<dbReference type="EMBL" id="FORF01000001">
    <property type="protein sequence ID" value="SFI34396.1"/>
    <property type="molecule type" value="Genomic_DNA"/>
</dbReference>
<dbReference type="PROSITE" id="PS50893">
    <property type="entry name" value="ABC_TRANSPORTER_2"/>
    <property type="match status" value="1"/>
</dbReference>
<dbReference type="GO" id="GO:0016020">
    <property type="term" value="C:membrane"/>
    <property type="evidence" value="ECO:0007669"/>
    <property type="project" value="InterPro"/>
</dbReference>
<dbReference type="InterPro" id="IPR004606">
    <property type="entry name" value="Mop_domain"/>
</dbReference>
<dbReference type="InterPro" id="IPR011868">
    <property type="entry name" value="ModC_ABC_ATP-bd"/>
</dbReference>
<dbReference type="InterPro" id="IPR003593">
    <property type="entry name" value="AAA+_ATPase"/>
</dbReference>
<evidence type="ECO:0000256" key="5">
    <source>
        <dbReference type="ARBA" id="ARBA00022519"/>
    </source>
</evidence>
<keyword evidence="7 13" id="KW-0067">ATP-binding</keyword>
<dbReference type="InterPro" id="IPR017871">
    <property type="entry name" value="ABC_transporter-like_CS"/>
</dbReference>
<name>A0A1I3HF80_9HYPH</name>
<feature type="domain" description="ABC transporter" evidence="11">
    <location>
        <begin position="2"/>
        <end position="233"/>
    </location>
</feature>
<dbReference type="InterPro" id="IPR008995">
    <property type="entry name" value="Mo/tungstate-bd_C_term_dom"/>
</dbReference>
<dbReference type="PROSITE" id="PS00211">
    <property type="entry name" value="ABC_TRANSPORTER_1"/>
    <property type="match status" value="1"/>
</dbReference>
<dbReference type="GO" id="GO:0016887">
    <property type="term" value="F:ATP hydrolysis activity"/>
    <property type="evidence" value="ECO:0007669"/>
    <property type="project" value="InterPro"/>
</dbReference>
<gene>
    <name evidence="13" type="ORF">SAMN03080618_00157</name>
</gene>
<evidence type="ECO:0000256" key="9">
    <source>
        <dbReference type="ARBA" id="ARBA00023136"/>
    </source>
</evidence>
<keyword evidence="5" id="KW-0997">Cell inner membrane</keyword>